<reference evidence="7" key="1">
    <citation type="submission" date="2024-07" db="EMBL/GenBank/DDBJ databases">
        <authorList>
            <person name="Kim Y.J."/>
            <person name="Jeong J.Y."/>
        </authorList>
    </citation>
    <scope>NUCLEOTIDE SEQUENCE</scope>
    <source>
        <strain evidence="7">GIHE-MW2</strain>
    </source>
</reference>
<feature type="transmembrane region" description="Helical" evidence="5">
    <location>
        <begin position="96"/>
        <end position="114"/>
    </location>
</feature>
<feature type="transmembrane region" description="Helical" evidence="5">
    <location>
        <begin position="120"/>
        <end position="139"/>
    </location>
</feature>
<gene>
    <name evidence="7" type="ORF">ABWT76_002638</name>
</gene>
<evidence type="ECO:0000256" key="3">
    <source>
        <dbReference type="ARBA" id="ARBA00022989"/>
    </source>
</evidence>
<name>A0AAU8JLK6_9CYAN</name>
<comment type="subcellular location">
    <subcellularLocation>
        <location evidence="1">Membrane</location>
        <topology evidence="1">Multi-pass membrane protein</topology>
    </subcellularLocation>
</comment>
<dbReference type="PANTHER" id="PTHR34118:SF6">
    <property type="entry name" value="PROTEIN CONSERVED ONLY IN THE GREEN LINEAGE 160, CHLOROPLASTIC"/>
    <property type="match status" value="1"/>
</dbReference>
<evidence type="ECO:0000256" key="2">
    <source>
        <dbReference type="ARBA" id="ARBA00022692"/>
    </source>
</evidence>
<sequence length="148" mass="16193">MNLPDNSPEPTLAAAEQLTTSEAADNQPNAAMQDYYDLQNQLLLVTLAMTAIIFMSTWWGYSLNMALNYLLGAIAGVVYLRMLARDVGKINGSAPPLISGRLGLFVGLMILATQLNQLQIIPIFLGFLTYKAAIIVYVLRTTLLPESK</sequence>
<dbReference type="GO" id="GO:0016020">
    <property type="term" value="C:membrane"/>
    <property type="evidence" value="ECO:0007669"/>
    <property type="project" value="UniProtKB-SubCell"/>
</dbReference>
<dbReference type="EMBL" id="CP159837">
    <property type="protein sequence ID" value="XCM39690.1"/>
    <property type="molecule type" value="Genomic_DNA"/>
</dbReference>
<evidence type="ECO:0000256" key="4">
    <source>
        <dbReference type="ARBA" id="ARBA00023136"/>
    </source>
</evidence>
<accession>A0AAU8JLK6</accession>
<keyword evidence="4 5" id="KW-0472">Membrane</keyword>
<feature type="domain" description="CGL160/ATPI" evidence="6">
    <location>
        <begin position="30"/>
        <end position="139"/>
    </location>
</feature>
<feature type="transmembrane region" description="Helical" evidence="5">
    <location>
        <begin position="67"/>
        <end position="84"/>
    </location>
</feature>
<dbReference type="PANTHER" id="PTHR34118">
    <property type="entry name" value="NF-KAPPA-B INHIBITOR-LIKE PROTEIN-RELATED"/>
    <property type="match status" value="1"/>
</dbReference>
<protein>
    <submittedName>
        <fullName evidence="7">ATP synthase subunit I</fullName>
    </submittedName>
</protein>
<evidence type="ECO:0000313" key="7">
    <source>
        <dbReference type="EMBL" id="XCM39690.1"/>
    </source>
</evidence>
<dbReference type="InterPro" id="IPR056309">
    <property type="entry name" value="CGL160/ATPI_dom"/>
</dbReference>
<organism evidence="7">
    <name type="scientific">Planktothricoides raciborskii GIHE-MW2</name>
    <dbReference type="NCBI Taxonomy" id="2792601"/>
    <lineage>
        <taxon>Bacteria</taxon>
        <taxon>Bacillati</taxon>
        <taxon>Cyanobacteriota</taxon>
        <taxon>Cyanophyceae</taxon>
        <taxon>Oscillatoriophycideae</taxon>
        <taxon>Oscillatoriales</taxon>
        <taxon>Oscillatoriaceae</taxon>
        <taxon>Planktothricoides</taxon>
    </lineage>
</organism>
<evidence type="ECO:0000259" key="6">
    <source>
        <dbReference type="Pfam" id="PF24763"/>
    </source>
</evidence>
<dbReference type="AlphaFoldDB" id="A0AAU8JLK6"/>
<keyword evidence="2 5" id="KW-0812">Transmembrane</keyword>
<dbReference type="RefSeq" id="WP_231636900.1">
    <property type="nucleotide sequence ID" value="NZ_CP159837.1"/>
</dbReference>
<feature type="transmembrane region" description="Helical" evidence="5">
    <location>
        <begin position="42"/>
        <end position="61"/>
    </location>
</feature>
<proteinExistence type="predicted"/>
<evidence type="ECO:0000256" key="1">
    <source>
        <dbReference type="ARBA" id="ARBA00004141"/>
    </source>
</evidence>
<evidence type="ECO:0000256" key="5">
    <source>
        <dbReference type="SAM" id="Phobius"/>
    </source>
</evidence>
<dbReference type="Pfam" id="PF24763">
    <property type="entry name" value="CGL160_C"/>
    <property type="match status" value="1"/>
</dbReference>
<keyword evidence="3 5" id="KW-1133">Transmembrane helix</keyword>